<evidence type="ECO:0000313" key="5">
    <source>
        <dbReference type="Proteomes" id="UP000756346"/>
    </source>
</evidence>
<dbReference type="RefSeq" id="XP_046008215.1">
    <property type="nucleotide sequence ID" value="XM_046162281.1"/>
</dbReference>
<dbReference type="PANTHER" id="PTHR10730:SF53">
    <property type="entry name" value="GLYCOSYLTRANSFERASE 25 FAMILY MEMBER"/>
    <property type="match status" value="1"/>
</dbReference>
<comment type="similarity">
    <text evidence="1">Belongs to the glycosyltransferase 25 family.</text>
</comment>
<sequence length="365" mass="40439">MRRTRVLLLSQAWHSYSRDSSPIPGLVLPGGPWHGPVFPDLSQPREQAANATLGFEKLLVLSTRPSWRTRGLQAAAKLTGLEFTIPPQPPNSKATVEAFMAMSPEGEKSRPALGSAAAWLAHIDLLKHVVSSDLETAFIVEDDVDWDVRIKDQLRLVSDNVRAFRHRKINVTDEVVVQDNNNDDDADSDDNTPYGTDWDVLWLGHCGSLGHDDDKHRKPLPYADESRVPGDKFTGWSRKYFLEQTPEGHRVVQESRMTICTFGYAVSRQGVLNVLAQVMKGGYEAFDVALHAHCSEGRLKCVTVSPTVFHHYEPSAAHGYVSPVREGDGKGKAKSENEFEGFMGTTANIVESARCHALWGKSCLP</sequence>
<dbReference type="EMBL" id="JAGTJQ010000009">
    <property type="protein sequence ID" value="KAH7024667.1"/>
    <property type="molecule type" value="Genomic_DNA"/>
</dbReference>
<dbReference type="GO" id="GO:0016740">
    <property type="term" value="F:transferase activity"/>
    <property type="evidence" value="ECO:0007669"/>
    <property type="project" value="UniProtKB-KW"/>
</dbReference>
<dbReference type="AlphaFoldDB" id="A0A9P8Y0N1"/>
<dbReference type="OrthoDB" id="47375at2759"/>
<reference evidence="4" key="1">
    <citation type="journal article" date="2021" name="Nat. Commun.">
        <title>Genetic determinants of endophytism in the Arabidopsis root mycobiome.</title>
        <authorList>
            <person name="Mesny F."/>
            <person name="Miyauchi S."/>
            <person name="Thiergart T."/>
            <person name="Pickel B."/>
            <person name="Atanasova L."/>
            <person name="Karlsson M."/>
            <person name="Huettel B."/>
            <person name="Barry K.W."/>
            <person name="Haridas S."/>
            <person name="Chen C."/>
            <person name="Bauer D."/>
            <person name="Andreopoulos W."/>
            <person name="Pangilinan J."/>
            <person name="LaButti K."/>
            <person name="Riley R."/>
            <person name="Lipzen A."/>
            <person name="Clum A."/>
            <person name="Drula E."/>
            <person name="Henrissat B."/>
            <person name="Kohler A."/>
            <person name="Grigoriev I.V."/>
            <person name="Martin F.M."/>
            <person name="Hacquard S."/>
        </authorList>
    </citation>
    <scope>NUCLEOTIDE SEQUENCE</scope>
    <source>
        <strain evidence="4">MPI-CAGE-CH-0230</strain>
    </source>
</reference>
<dbReference type="InterPro" id="IPR050757">
    <property type="entry name" value="Collagen_mod_GT25"/>
</dbReference>
<protein>
    <recommendedName>
        <fullName evidence="6">Glycosyltransferase family 25 protein</fullName>
    </recommendedName>
</protein>
<evidence type="ECO:0000256" key="3">
    <source>
        <dbReference type="ARBA" id="ARBA00022679"/>
    </source>
</evidence>
<keyword evidence="2" id="KW-0328">Glycosyltransferase</keyword>
<comment type="caution">
    <text evidence="4">The sequence shown here is derived from an EMBL/GenBank/DDBJ whole genome shotgun (WGS) entry which is preliminary data.</text>
</comment>
<keyword evidence="3" id="KW-0808">Transferase</keyword>
<accession>A0A9P8Y0N1</accession>
<gene>
    <name evidence="4" type="ORF">B0I36DRAFT_424511</name>
</gene>
<dbReference type="Proteomes" id="UP000756346">
    <property type="component" value="Unassembled WGS sequence"/>
</dbReference>
<evidence type="ECO:0000256" key="2">
    <source>
        <dbReference type="ARBA" id="ARBA00022676"/>
    </source>
</evidence>
<organism evidence="4 5">
    <name type="scientific">Microdochium trichocladiopsis</name>
    <dbReference type="NCBI Taxonomy" id="1682393"/>
    <lineage>
        <taxon>Eukaryota</taxon>
        <taxon>Fungi</taxon>
        <taxon>Dikarya</taxon>
        <taxon>Ascomycota</taxon>
        <taxon>Pezizomycotina</taxon>
        <taxon>Sordariomycetes</taxon>
        <taxon>Xylariomycetidae</taxon>
        <taxon>Xylariales</taxon>
        <taxon>Microdochiaceae</taxon>
        <taxon>Microdochium</taxon>
    </lineage>
</organism>
<name>A0A9P8Y0N1_9PEZI</name>
<evidence type="ECO:0008006" key="6">
    <source>
        <dbReference type="Google" id="ProtNLM"/>
    </source>
</evidence>
<proteinExistence type="inferred from homology"/>
<dbReference type="GeneID" id="70191827"/>
<evidence type="ECO:0000313" key="4">
    <source>
        <dbReference type="EMBL" id="KAH7024667.1"/>
    </source>
</evidence>
<keyword evidence="5" id="KW-1185">Reference proteome</keyword>
<dbReference type="PANTHER" id="PTHR10730">
    <property type="entry name" value="PROCOLLAGEN-LYSINE,2-OXOGLUTARATE 5-DIOXYGENASE/GLYCOSYLTRANSFERASE 25 FAMILY MEMBER"/>
    <property type="match status" value="1"/>
</dbReference>
<evidence type="ECO:0000256" key="1">
    <source>
        <dbReference type="ARBA" id="ARBA00006721"/>
    </source>
</evidence>